<dbReference type="EMBL" id="JAPKNA010000002">
    <property type="protein sequence ID" value="MCX5464469.1"/>
    <property type="molecule type" value="Genomic_DNA"/>
</dbReference>
<keyword evidence="2" id="KW-1185">Reference proteome</keyword>
<dbReference type="Proteomes" id="UP001209916">
    <property type="component" value="Unassembled WGS sequence"/>
</dbReference>
<protein>
    <submittedName>
        <fullName evidence="1">DUF2478 domain-containing protein</fullName>
    </submittedName>
</protein>
<dbReference type="RefSeq" id="WP_266120868.1">
    <property type="nucleotide sequence ID" value="NZ_JAPKNA010000002.1"/>
</dbReference>
<evidence type="ECO:0000313" key="2">
    <source>
        <dbReference type="Proteomes" id="UP001209916"/>
    </source>
</evidence>
<reference evidence="1 2" key="1">
    <citation type="submission" date="2022-11" db="EMBL/GenBank/DDBJ databases">
        <title>Biodiversity and phylogenetic relationships of bacteria.</title>
        <authorList>
            <person name="Machado R.A.R."/>
            <person name="Bhat A."/>
            <person name="Loulou A."/>
            <person name="Kallel S."/>
        </authorList>
    </citation>
    <scope>NUCLEOTIDE SEQUENCE [LARGE SCALE GENOMIC DNA]</scope>
    <source>
        <strain evidence="1 2">DSM 13975</strain>
    </source>
</reference>
<dbReference type="InterPro" id="IPR027417">
    <property type="entry name" value="P-loop_NTPase"/>
</dbReference>
<dbReference type="Gene3D" id="3.40.50.300">
    <property type="entry name" value="P-loop containing nucleotide triphosphate hydrolases"/>
    <property type="match status" value="1"/>
</dbReference>
<dbReference type="Pfam" id="PF10649">
    <property type="entry name" value="DUF2478"/>
    <property type="match status" value="1"/>
</dbReference>
<accession>A0ABT3VLV7</accession>
<evidence type="ECO:0000313" key="1">
    <source>
        <dbReference type="EMBL" id="MCX5464469.1"/>
    </source>
</evidence>
<sequence length="181" mass="19755">MDTPSTPLALAAIVHAGKGSADALLLEFVQELRAKNYRVCGLVQGPEIQKEDHSLRTVQDLDKGTLYPITQNLGSESTACCLDIGALLEASEVLRQALESPADLVIVNRFGIMEADGQGFNNEIMALIDQGYPVLTVVAHTYLPAWREFTGGLAVELTPERQALWDWFESSRQTATPTNRA</sequence>
<dbReference type="InterPro" id="IPR018912">
    <property type="entry name" value="DUF2478"/>
</dbReference>
<organism evidence="1 2">
    <name type="scientific">Alcaligenes parafaecalis</name>
    <dbReference type="NCBI Taxonomy" id="171260"/>
    <lineage>
        <taxon>Bacteria</taxon>
        <taxon>Pseudomonadati</taxon>
        <taxon>Pseudomonadota</taxon>
        <taxon>Betaproteobacteria</taxon>
        <taxon>Burkholderiales</taxon>
        <taxon>Alcaligenaceae</taxon>
        <taxon>Alcaligenes</taxon>
    </lineage>
</organism>
<name>A0ABT3VLV7_9BURK</name>
<comment type="caution">
    <text evidence="1">The sequence shown here is derived from an EMBL/GenBank/DDBJ whole genome shotgun (WGS) entry which is preliminary data.</text>
</comment>
<proteinExistence type="predicted"/>
<gene>
    <name evidence="1" type="ORF">OSH09_09740</name>
</gene>